<dbReference type="EMBL" id="GBRH01234948">
    <property type="protein sequence ID" value="JAD62947.1"/>
    <property type="molecule type" value="Transcribed_RNA"/>
</dbReference>
<reference evidence="2" key="2">
    <citation type="journal article" date="2015" name="Data Brief">
        <title>Shoot transcriptome of the giant reed, Arundo donax.</title>
        <authorList>
            <person name="Barrero R.A."/>
            <person name="Guerrero F.D."/>
            <person name="Moolhuijzen P."/>
            <person name="Goolsby J.A."/>
            <person name="Tidwell J."/>
            <person name="Bellgard S.E."/>
            <person name="Bellgard M.I."/>
        </authorList>
    </citation>
    <scope>NUCLEOTIDE SEQUENCE</scope>
    <source>
        <tissue evidence="2">Shoot tissue taken approximately 20 cm above the soil surface</tissue>
    </source>
</reference>
<protein>
    <submittedName>
        <fullName evidence="2">Uncharacterized protein</fullName>
    </submittedName>
</protein>
<keyword evidence="1" id="KW-1133">Transmembrane helix</keyword>
<accession>A0A0A9BUL0</accession>
<keyword evidence="1" id="KW-0472">Membrane</keyword>
<keyword evidence="1" id="KW-0812">Transmembrane</keyword>
<proteinExistence type="predicted"/>
<sequence>MVWITKKYHFHVLSSLANLLLDVSVWIIALWCSPQPNLNTNLK</sequence>
<evidence type="ECO:0000256" key="1">
    <source>
        <dbReference type="SAM" id="Phobius"/>
    </source>
</evidence>
<reference evidence="2" key="1">
    <citation type="submission" date="2014-09" db="EMBL/GenBank/DDBJ databases">
        <authorList>
            <person name="Magalhaes I.L.F."/>
            <person name="Oliveira U."/>
            <person name="Santos F.R."/>
            <person name="Vidigal T.H.D.A."/>
            <person name="Brescovit A.D."/>
            <person name="Santos A.J."/>
        </authorList>
    </citation>
    <scope>NUCLEOTIDE SEQUENCE</scope>
    <source>
        <tissue evidence="2">Shoot tissue taken approximately 20 cm above the soil surface</tissue>
    </source>
</reference>
<dbReference type="AlphaFoldDB" id="A0A0A9BUL0"/>
<feature type="transmembrane region" description="Helical" evidence="1">
    <location>
        <begin position="12"/>
        <end position="31"/>
    </location>
</feature>
<organism evidence="2">
    <name type="scientific">Arundo donax</name>
    <name type="common">Giant reed</name>
    <name type="synonym">Donax arundinaceus</name>
    <dbReference type="NCBI Taxonomy" id="35708"/>
    <lineage>
        <taxon>Eukaryota</taxon>
        <taxon>Viridiplantae</taxon>
        <taxon>Streptophyta</taxon>
        <taxon>Embryophyta</taxon>
        <taxon>Tracheophyta</taxon>
        <taxon>Spermatophyta</taxon>
        <taxon>Magnoliopsida</taxon>
        <taxon>Liliopsida</taxon>
        <taxon>Poales</taxon>
        <taxon>Poaceae</taxon>
        <taxon>PACMAD clade</taxon>
        <taxon>Arundinoideae</taxon>
        <taxon>Arundineae</taxon>
        <taxon>Arundo</taxon>
    </lineage>
</organism>
<name>A0A0A9BUL0_ARUDO</name>
<evidence type="ECO:0000313" key="2">
    <source>
        <dbReference type="EMBL" id="JAD62947.1"/>
    </source>
</evidence>